<dbReference type="AlphaFoldDB" id="A0A7K0EIK6"/>
<proteinExistence type="predicted"/>
<protein>
    <submittedName>
        <fullName evidence="1">Uncharacterized protein</fullName>
    </submittedName>
</protein>
<reference evidence="1 2" key="1">
    <citation type="journal article" date="2018" name="Antonie Van Leeuwenhoek">
        <title>Larkinella terrae sp. nov., isolated from soil on Jeju Island, South Korea.</title>
        <authorList>
            <person name="Ten L.N."/>
            <person name="Jeon J."/>
            <person name="Park S.J."/>
            <person name="Park S."/>
            <person name="Lee S.Y."/>
            <person name="Kim M.K."/>
            <person name="Jung H.Y."/>
        </authorList>
    </citation>
    <scope>NUCLEOTIDE SEQUENCE [LARGE SCALE GENOMIC DNA]</scope>
    <source>
        <strain evidence="1 2">KCTC 52001</strain>
    </source>
</reference>
<evidence type="ECO:0000313" key="1">
    <source>
        <dbReference type="EMBL" id="MRS61288.1"/>
    </source>
</evidence>
<organism evidence="1 2">
    <name type="scientific">Larkinella terrae</name>
    <dbReference type="NCBI Taxonomy" id="2025311"/>
    <lineage>
        <taxon>Bacteria</taxon>
        <taxon>Pseudomonadati</taxon>
        <taxon>Bacteroidota</taxon>
        <taxon>Cytophagia</taxon>
        <taxon>Cytophagales</taxon>
        <taxon>Spirosomataceae</taxon>
        <taxon>Larkinella</taxon>
    </lineage>
</organism>
<dbReference type="EMBL" id="WJXZ01000004">
    <property type="protein sequence ID" value="MRS61288.1"/>
    <property type="molecule type" value="Genomic_DNA"/>
</dbReference>
<gene>
    <name evidence="1" type="ORF">GJJ30_08295</name>
</gene>
<evidence type="ECO:0000313" key="2">
    <source>
        <dbReference type="Proteomes" id="UP000441754"/>
    </source>
</evidence>
<accession>A0A7K0EIK6</accession>
<sequence length="126" mass="14637">MHEDIAQCFMDYAERFQTGKNDEKRPYSRRHLDRITSAVGDFFDTHPHLLTNDVIELIAVGDEAEKQARFGHLNEFHSLNDAVVTYFNSLQPRSKKAYGFGFLRNLVRWNRPQVAPKMSYNSTVNS</sequence>
<comment type="caution">
    <text evidence="1">The sequence shown here is derived from an EMBL/GenBank/DDBJ whole genome shotgun (WGS) entry which is preliminary data.</text>
</comment>
<name>A0A7K0EIK6_9BACT</name>
<dbReference type="Proteomes" id="UP000441754">
    <property type="component" value="Unassembled WGS sequence"/>
</dbReference>
<dbReference type="RefSeq" id="WP_154174684.1">
    <property type="nucleotide sequence ID" value="NZ_WJXZ01000004.1"/>
</dbReference>
<keyword evidence="2" id="KW-1185">Reference proteome</keyword>
<dbReference type="OrthoDB" id="9856489at2"/>